<evidence type="ECO:0000313" key="5">
    <source>
        <dbReference type="EMBL" id="TKW55166.1"/>
    </source>
</evidence>
<dbReference type="GO" id="GO:0008270">
    <property type="term" value="F:zinc ion binding"/>
    <property type="evidence" value="ECO:0007669"/>
    <property type="project" value="InterPro"/>
</dbReference>
<dbReference type="EMBL" id="PJEX01000109">
    <property type="protein sequence ID" value="TKW55166.1"/>
    <property type="molecule type" value="Genomic_DNA"/>
</dbReference>
<sequence>MLAKQLVGILFLASHVIACASHDNHYGLVKRDDDDDDDDEKEKKIEEVVNPKEKGTATGGEEAPPPGKADWAYEAPLNWNRLNPGTQQSPIPLSLVHGLAVNHVPHFNYPNQTAGNFYNWGYGPAFTVSHPRGEFTGNPSFTYDNMTLYLKGWHIHTPADHSINGAQSKAELHLVHGDAQGREKAVLAILLNPGNVNSPFLDQLPPLIGFNNATTTVPVTLNLRMALETVDMFREFWTYQGSLTSPPCTEGIRWFVARQPMVTSLEQMRALLGSSAFSARPEQQVWKHNINVRGRLGIRSPPDPSIPRSLDPPMHSDSASAFGLLADCLEDLEDILDNAPTTSMSWAATACDYTSTLSGAELTATYASFRNRMSSWYTDDLDDITKLEASCTQYAPLFSQIRYCYVTGPVPTVATSTTAAAASSSASSSLSSSSTPTAVLSTMTSTSTGGGVSTATVTTTATPDRGSGLGDGAKAGLAIGIVIAALLFMFLGYKVFMKHREKRLDAAAAAAAAATTTNGNGGPEMGGAAAAGTMGAASGAGAAAAAAKSRDEGDSVHAYKSELGGQSRPMYELDPSSISELDPGAAVAVPRTTGVHRHFAELGPTHISELPADNYDPTLHANNPPSTSSPPPPAYVSPVTETGGTHSTLYSGVSPVSPESEAARSRHGLGISESGGGGSPAADGHAEATPAGWTGRNTVQLGFGRGWMPKTG</sequence>
<feature type="compositionally biased region" description="Basic and acidic residues" evidence="1">
    <location>
        <begin position="41"/>
        <end position="55"/>
    </location>
</feature>
<dbReference type="SUPFAM" id="SSF51069">
    <property type="entry name" value="Carbonic anhydrase"/>
    <property type="match status" value="1"/>
</dbReference>
<dbReference type="PANTHER" id="PTHR18952:SF274">
    <property type="entry name" value="ALPHA-CARBONIC ANHYDRASE DOMAIN-CONTAINING PROTEIN"/>
    <property type="match status" value="1"/>
</dbReference>
<evidence type="ECO:0000259" key="4">
    <source>
        <dbReference type="PROSITE" id="PS51144"/>
    </source>
</evidence>
<keyword evidence="3" id="KW-0732">Signal</keyword>
<feature type="domain" description="Alpha-carbonic anhydrase" evidence="4">
    <location>
        <begin position="69"/>
        <end position="301"/>
    </location>
</feature>
<dbReference type="InterPro" id="IPR001148">
    <property type="entry name" value="CA_dom"/>
</dbReference>
<dbReference type="PANTHER" id="PTHR18952">
    <property type="entry name" value="CARBONIC ANHYDRASE"/>
    <property type="match status" value="1"/>
</dbReference>
<evidence type="ECO:0000256" key="1">
    <source>
        <dbReference type="SAM" id="MobiDB-lite"/>
    </source>
</evidence>
<evidence type="ECO:0000256" key="3">
    <source>
        <dbReference type="SAM" id="SignalP"/>
    </source>
</evidence>
<accession>A0A4V6DHA8</accession>
<dbReference type="STRING" id="1306861.A0A4V6DHA8"/>
<protein>
    <submittedName>
        <fullName evidence="5">Alpha carbonic anhydrase 4</fullName>
    </submittedName>
</protein>
<feature type="signal peptide" evidence="3">
    <location>
        <begin position="1"/>
        <end position="18"/>
    </location>
</feature>
<feature type="chain" id="PRO_5020947010" evidence="3">
    <location>
        <begin position="19"/>
        <end position="712"/>
    </location>
</feature>
<dbReference type="SMART" id="SM01057">
    <property type="entry name" value="Carb_anhydrase"/>
    <property type="match status" value="1"/>
</dbReference>
<feature type="compositionally biased region" description="Polar residues" evidence="1">
    <location>
        <begin position="642"/>
        <end position="651"/>
    </location>
</feature>
<evidence type="ECO:0000256" key="2">
    <source>
        <dbReference type="SAM" id="Phobius"/>
    </source>
</evidence>
<proteinExistence type="predicted"/>
<organism evidence="5 6">
    <name type="scientific">Colletotrichum tanaceti</name>
    <dbReference type="NCBI Taxonomy" id="1306861"/>
    <lineage>
        <taxon>Eukaryota</taxon>
        <taxon>Fungi</taxon>
        <taxon>Dikarya</taxon>
        <taxon>Ascomycota</taxon>
        <taxon>Pezizomycotina</taxon>
        <taxon>Sordariomycetes</taxon>
        <taxon>Hypocreomycetidae</taxon>
        <taxon>Glomerellales</taxon>
        <taxon>Glomerellaceae</taxon>
        <taxon>Colletotrichum</taxon>
        <taxon>Colletotrichum destructivum species complex</taxon>
    </lineage>
</organism>
<feature type="region of interest" description="Disordered" evidence="1">
    <location>
        <begin position="441"/>
        <end position="467"/>
    </location>
</feature>
<dbReference type="Pfam" id="PF00194">
    <property type="entry name" value="Carb_anhydrase"/>
    <property type="match status" value="1"/>
</dbReference>
<dbReference type="Gene3D" id="3.10.200.10">
    <property type="entry name" value="Alpha carbonic anhydrase"/>
    <property type="match status" value="1"/>
</dbReference>
<keyword evidence="2" id="KW-1133">Transmembrane helix</keyword>
<dbReference type="InterPro" id="IPR036398">
    <property type="entry name" value="CA_dom_sf"/>
</dbReference>
<dbReference type="PROSITE" id="PS51144">
    <property type="entry name" value="ALPHA_CA_2"/>
    <property type="match status" value="1"/>
</dbReference>
<dbReference type="CDD" id="cd03124">
    <property type="entry name" value="alpha_CA_prokaryotic_like"/>
    <property type="match status" value="1"/>
</dbReference>
<feature type="region of interest" description="Disordered" evidence="1">
    <location>
        <begin position="607"/>
        <end position="712"/>
    </location>
</feature>
<keyword evidence="2" id="KW-0472">Membrane</keyword>
<gene>
    <name evidence="5" type="primary">ACA4</name>
    <name evidence="5" type="ORF">CTA1_11981</name>
</gene>
<dbReference type="InterPro" id="IPR023561">
    <property type="entry name" value="Carbonic_anhydrase_a-class"/>
</dbReference>
<dbReference type="AlphaFoldDB" id="A0A4V6DHA8"/>
<dbReference type="Proteomes" id="UP000310108">
    <property type="component" value="Unassembled WGS sequence"/>
</dbReference>
<feature type="transmembrane region" description="Helical" evidence="2">
    <location>
        <begin position="475"/>
        <end position="493"/>
    </location>
</feature>
<feature type="compositionally biased region" description="Low complexity" evidence="1">
    <location>
        <begin position="441"/>
        <end position="462"/>
    </location>
</feature>
<comment type="caution">
    <text evidence="5">The sequence shown here is derived from an EMBL/GenBank/DDBJ whole genome shotgun (WGS) entry which is preliminary data.</text>
</comment>
<dbReference type="GO" id="GO:0004089">
    <property type="term" value="F:carbonate dehydratase activity"/>
    <property type="evidence" value="ECO:0007669"/>
    <property type="project" value="InterPro"/>
</dbReference>
<name>A0A4V6DHA8_9PEZI</name>
<dbReference type="InterPro" id="IPR041891">
    <property type="entry name" value="Alpha_CA_prokaryot-like"/>
</dbReference>
<feature type="region of interest" description="Disordered" evidence="1">
    <location>
        <begin position="27"/>
        <end position="69"/>
    </location>
</feature>
<keyword evidence="6" id="KW-1185">Reference proteome</keyword>
<keyword evidence="2" id="KW-0812">Transmembrane</keyword>
<evidence type="ECO:0000313" key="6">
    <source>
        <dbReference type="Proteomes" id="UP000310108"/>
    </source>
</evidence>
<reference evidence="5 6" key="1">
    <citation type="journal article" date="2019" name="PLoS ONE">
        <title>Comparative genome analysis indicates high evolutionary potential of pathogenicity genes in Colletotrichum tanaceti.</title>
        <authorList>
            <person name="Lelwala R.V."/>
            <person name="Korhonen P.K."/>
            <person name="Young N.D."/>
            <person name="Scott J.B."/>
            <person name="Ades P.A."/>
            <person name="Gasser R.B."/>
            <person name="Taylor P.W.J."/>
        </authorList>
    </citation>
    <scope>NUCLEOTIDE SEQUENCE [LARGE SCALE GENOMIC DNA]</scope>
    <source>
        <strain evidence="5">BRIP57314</strain>
    </source>
</reference>